<dbReference type="PROSITE" id="PS51257">
    <property type="entry name" value="PROKAR_LIPOPROTEIN"/>
    <property type="match status" value="1"/>
</dbReference>
<protein>
    <recommendedName>
        <fullName evidence="8">Citrate transporter-like domain-containing protein</fullName>
    </recommendedName>
</protein>
<organism evidence="9 10">
    <name type="scientific">Enterococcus ureasiticus</name>
    <dbReference type="NCBI Taxonomy" id="903984"/>
    <lineage>
        <taxon>Bacteria</taxon>
        <taxon>Bacillati</taxon>
        <taxon>Bacillota</taxon>
        <taxon>Bacilli</taxon>
        <taxon>Lactobacillales</taxon>
        <taxon>Enterococcaceae</taxon>
        <taxon>Enterococcus</taxon>
    </lineage>
</organism>
<feature type="transmembrane region" description="Helical" evidence="7">
    <location>
        <begin position="157"/>
        <end position="178"/>
    </location>
</feature>
<evidence type="ECO:0000256" key="3">
    <source>
        <dbReference type="ARBA" id="ARBA00022475"/>
    </source>
</evidence>
<dbReference type="InterPro" id="IPR004680">
    <property type="entry name" value="Cit_transptr-like_dom"/>
</dbReference>
<feature type="transmembrane region" description="Helical" evidence="7">
    <location>
        <begin position="12"/>
        <end position="32"/>
    </location>
</feature>
<dbReference type="STRING" id="903984.BCR21_04430"/>
<feature type="transmembrane region" description="Helical" evidence="7">
    <location>
        <begin position="279"/>
        <end position="302"/>
    </location>
</feature>
<feature type="transmembrane region" description="Helical" evidence="7">
    <location>
        <begin position="39"/>
        <end position="62"/>
    </location>
</feature>
<keyword evidence="4 7" id="KW-0812">Transmembrane</keyword>
<gene>
    <name evidence="9" type="ORF">BCR21_04430</name>
</gene>
<keyword evidence="2" id="KW-0813">Transport</keyword>
<evidence type="ECO:0000313" key="9">
    <source>
        <dbReference type="EMBL" id="OEG14242.1"/>
    </source>
</evidence>
<dbReference type="AlphaFoldDB" id="A0A1E5GNH0"/>
<feature type="transmembrane region" description="Helical" evidence="7">
    <location>
        <begin position="82"/>
        <end position="106"/>
    </location>
</feature>
<keyword evidence="5 7" id="KW-1133">Transmembrane helix</keyword>
<keyword evidence="6 7" id="KW-0472">Membrane</keyword>
<evidence type="ECO:0000256" key="2">
    <source>
        <dbReference type="ARBA" id="ARBA00022448"/>
    </source>
</evidence>
<accession>A0A1E5GNH0</accession>
<comment type="caution">
    <text evidence="9">The sequence shown here is derived from an EMBL/GenBank/DDBJ whole genome shotgun (WGS) entry which is preliminary data.</text>
</comment>
<feature type="transmembrane region" description="Helical" evidence="7">
    <location>
        <begin position="244"/>
        <end position="267"/>
    </location>
</feature>
<feature type="transmembrane region" description="Helical" evidence="7">
    <location>
        <begin position="308"/>
        <end position="332"/>
    </location>
</feature>
<evidence type="ECO:0000256" key="6">
    <source>
        <dbReference type="ARBA" id="ARBA00023136"/>
    </source>
</evidence>
<keyword evidence="10" id="KW-1185">Reference proteome</keyword>
<dbReference type="GO" id="GO:0005886">
    <property type="term" value="C:plasma membrane"/>
    <property type="evidence" value="ECO:0007669"/>
    <property type="project" value="UniProtKB-SubCell"/>
</dbReference>
<dbReference type="RefSeq" id="WP_069645282.1">
    <property type="nucleotide sequence ID" value="NZ_MIJZ01000001.1"/>
</dbReference>
<dbReference type="GO" id="GO:0055085">
    <property type="term" value="P:transmembrane transport"/>
    <property type="evidence" value="ECO:0007669"/>
    <property type="project" value="InterPro"/>
</dbReference>
<reference evidence="10" key="1">
    <citation type="submission" date="2016-09" db="EMBL/GenBank/DDBJ databases">
        <authorList>
            <person name="Gulvik C.A."/>
        </authorList>
    </citation>
    <scope>NUCLEOTIDE SEQUENCE [LARGE SCALE GENOMIC DNA]</scope>
    <source>
        <strain evidence="10">DSM 23328</strain>
    </source>
</reference>
<dbReference type="EMBL" id="MIJZ01000001">
    <property type="protein sequence ID" value="OEG14242.1"/>
    <property type="molecule type" value="Genomic_DNA"/>
</dbReference>
<feature type="domain" description="Citrate transporter-like" evidence="8">
    <location>
        <begin position="15"/>
        <end position="304"/>
    </location>
</feature>
<evidence type="ECO:0000256" key="7">
    <source>
        <dbReference type="SAM" id="Phobius"/>
    </source>
</evidence>
<feature type="transmembrane region" description="Helical" evidence="7">
    <location>
        <begin position="344"/>
        <end position="366"/>
    </location>
</feature>
<keyword evidence="3" id="KW-1003">Cell membrane</keyword>
<evidence type="ECO:0000256" key="1">
    <source>
        <dbReference type="ARBA" id="ARBA00004651"/>
    </source>
</evidence>
<name>A0A1E5GNH0_9ENTE</name>
<evidence type="ECO:0000256" key="4">
    <source>
        <dbReference type="ARBA" id="ARBA00022692"/>
    </source>
</evidence>
<dbReference type="Pfam" id="PF03600">
    <property type="entry name" value="CitMHS"/>
    <property type="match status" value="1"/>
</dbReference>
<dbReference type="Proteomes" id="UP000094068">
    <property type="component" value="Unassembled WGS sequence"/>
</dbReference>
<evidence type="ECO:0000256" key="5">
    <source>
        <dbReference type="ARBA" id="ARBA00022989"/>
    </source>
</evidence>
<dbReference type="PANTHER" id="PTHR43302:SF5">
    <property type="entry name" value="TRANSPORTER ARSB-RELATED"/>
    <property type="match status" value="1"/>
</dbReference>
<feature type="transmembrane region" description="Helical" evidence="7">
    <location>
        <begin position="118"/>
        <end position="137"/>
    </location>
</feature>
<proteinExistence type="predicted"/>
<feature type="transmembrane region" description="Helical" evidence="7">
    <location>
        <begin position="199"/>
        <end position="232"/>
    </location>
</feature>
<evidence type="ECO:0000313" key="10">
    <source>
        <dbReference type="Proteomes" id="UP000094068"/>
    </source>
</evidence>
<comment type="subcellular location">
    <subcellularLocation>
        <location evidence="1">Cell membrane</location>
        <topology evidence="1">Multi-pass membrane protein</topology>
    </subcellularLocation>
</comment>
<sequence>MKRLKIFFTKDLLFTVSFLIAIISCYFGTFSLNSIDFKVIFCLFGLMLFVKNIEKLGLLNYFAEKMIDFSATSRSLIRNIVLLSFFSSMILTNDVAILTLMPIYLTIIKKFPAMENKIAGAVLLIVAANLGSSFFPFGNPQNLFLFSYFSLSTATFFEWALILLLFSILVLLISFLFIKKRPIPKQTNLLPIINKKKMFFLSLIGLFILLGVFNVFPYFVVIPIASVLLIVYDKEMIRQVDYKLLWTFVFFFIAVGNFSQVEMISTFIKEQFTTTTHTFFGSILVSQVISNVPAAILIAPFTDQVQTLFWGVNIGGLGTIIASLANLIGFKLYKEYYPTHSKKFILQFTFINLVFLICFVLFFSFLL</sequence>
<dbReference type="OrthoDB" id="3177666at2"/>
<dbReference type="PANTHER" id="PTHR43302">
    <property type="entry name" value="TRANSPORTER ARSB-RELATED"/>
    <property type="match status" value="1"/>
</dbReference>
<evidence type="ECO:0000259" key="8">
    <source>
        <dbReference type="Pfam" id="PF03600"/>
    </source>
</evidence>